<accession>A0A0G1JIF7</accession>
<name>A0A0G1JIF7_9BACT</name>
<dbReference type="EMBL" id="LCHW01000001">
    <property type="protein sequence ID" value="KKT43767.1"/>
    <property type="molecule type" value="Genomic_DNA"/>
</dbReference>
<protein>
    <submittedName>
        <fullName evidence="1">Uncharacterized protein</fullName>
    </submittedName>
</protein>
<evidence type="ECO:0000313" key="1">
    <source>
        <dbReference type="EMBL" id="KKT43767.1"/>
    </source>
</evidence>
<dbReference type="Proteomes" id="UP000034051">
    <property type="component" value="Unassembled WGS sequence"/>
</dbReference>
<comment type="caution">
    <text evidence="1">The sequence shown here is derived from an EMBL/GenBank/DDBJ whole genome shotgun (WGS) entry which is preliminary data.</text>
</comment>
<proteinExistence type="predicted"/>
<sequence length="89" mass="9924">MATKNQIKIFCSTDLTSGGNLSSQRVEETLNLNVARWQAAGEDNHDITIEKVEMRLDVQCVTAQRQAMFADFTIAAIVVVTYTLSERSE</sequence>
<gene>
    <name evidence="1" type="ORF">UW32_C0001G0359</name>
</gene>
<reference evidence="1 2" key="1">
    <citation type="journal article" date="2015" name="Nature">
        <title>rRNA introns, odd ribosomes, and small enigmatic genomes across a large radiation of phyla.</title>
        <authorList>
            <person name="Brown C.T."/>
            <person name="Hug L.A."/>
            <person name="Thomas B.C."/>
            <person name="Sharon I."/>
            <person name="Castelle C.J."/>
            <person name="Singh A."/>
            <person name="Wilkins M.J."/>
            <person name="Williams K.H."/>
            <person name="Banfield J.F."/>
        </authorList>
    </citation>
    <scope>NUCLEOTIDE SEQUENCE [LARGE SCALE GENOMIC DNA]</scope>
</reference>
<dbReference type="AlphaFoldDB" id="A0A0G1JIF7"/>
<organism evidence="1 2">
    <name type="scientific">Candidatus Wolfebacteria bacterium GW2011_GWE2_44_13</name>
    <dbReference type="NCBI Taxonomy" id="1619017"/>
    <lineage>
        <taxon>Bacteria</taxon>
        <taxon>Candidatus Wolfeibacteriota</taxon>
    </lineage>
</organism>
<evidence type="ECO:0000313" key="2">
    <source>
        <dbReference type="Proteomes" id="UP000034051"/>
    </source>
</evidence>